<evidence type="ECO:0000256" key="5">
    <source>
        <dbReference type="ARBA" id="ARBA00023145"/>
    </source>
</evidence>
<evidence type="ECO:0000313" key="11">
    <source>
        <dbReference type="Proteomes" id="UP000286415"/>
    </source>
</evidence>
<dbReference type="Gene3D" id="1.10.287.2250">
    <property type="match status" value="1"/>
</dbReference>
<dbReference type="PANTHER" id="PTHR12411">
    <property type="entry name" value="CYSTEINE PROTEASE FAMILY C1-RELATED"/>
    <property type="match status" value="1"/>
</dbReference>
<dbReference type="InterPro" id="IPR025661">
    <property type="entry name" value="Pept_asp_AS"/>
</dbReference>
<feature type="domain" description="Peptidase C1A papain C-terminal" evidence="8">
    <location>
        <begin position="146"/>
        <end position="368"/>
    </location>
</feature>
<protein>
    <submittedName>
        <fullName evidence="10">Plastin-2</fullName>
    </submittedName>
</protein>
<organism evidence="10 11">
    <name type="scientific">Clonorchis sinensis</name>
    <name type="common">Chinese liver fluke</name>
    <dbReference type="NCBI Taxonomy" id="79923"/>
    <lineage>
        <taxon>Eukaryota</taxon>
        <taxon>Metazoa</taxon>
        <taxon>Spiralia</taxon>
        <taxon>Lophotrochozoa</taxon>
        <taxon>Platyhelminthes</taxon>
        <taxon>Trematoda</taxon>
        <taxon>Digenea</taxon>
        <taxon>Opisthorchiida</taxon>
        <taxon>Opisthorchiata</taxon>
        <taxon>Opisthorchiidae</taxon>
        <taxon>Clonorchis</taxon>
    </lineage>
</organism>
<reference evidence="10 11" key="1">
    <citation type="journal article" date="2018" name="Biotechnol. Adv.">
        <title>Improved genomic resources and new bioinformatic workflow for the carcinogenic parasite Clonorchis sinensis: Biotechnological implications.</title>
        <authorList>
            <person name="Wang D."/>
            <person name="Korhonen P.K."/>
            <person name="Gasser R.B."/>
            <person name="Young N.D."/>
        </authorList>
    </citation>
    <scope>NUCLEOTIDE SEQUENCE [LARGE SCALE GENOMIC DNA]</scope>
    <source>
        <strain evidence="10">Cs-k2</strain>
    </source>
</reference>
<keyword evidence="4" id="KW-0788">Thiol protease</keyword>
<dbReference type="GO" id="GO:0008234">
    <property type="term" value="F:cysteine-type peptidase activity"/>
    <property type="evidence" value="ECO:0007669"/>
    <property type="project" value="UniProtKB-KW"/>
</dbReference>
<gene>
    <name evidence="10" type="ORF">CSKR_202844</name>
</gene>
<dbReference type="Proteomes" id="UP000286415">
    <property type="component" value="Unassembled WGS sequence"/>
</dbReference>
<dbReference type="Gene3D" id="3.90.70.10">
    <property type="entry name" value="Cysteine proteinases"/>
    <property type="match status" value="3"/>
</dbReference>
<dbReference type="CDD" id="cd02248">
    <property type="entry name" value="Peptidase_C1A"/>
    <property type="match status" value="3"/>
</dbReference>
<dbReference type="FunFam" id="3.90.70.10:FF:000039">
    <property type="entry name" value="Cysteine proteinase 2, putative"/>
    <property type="match status" value="1"/>
</dbReference>
<dbReference type="GO" id="GO:0006508">
    <property type="term" value="P:proteolysis"/>
    <property type="evidence" value="ECO:0007669"/>
    <property type="project" value="UniProtKB-KW"/>
</dbReference>
<dbReference type="InterPro" id="IPR013201">
    <property type="entry name" value="Prot_inhib_I29"/>
</dbReference>
<dbReference type="Pfam" id="PF08246">
    <property type="entry name" value="Inhibitor_I29"/>
    <property type="match status" value="3"/>
</dbReference>
<dbReference type="SUPFAM" id="SSF54001">
    <property type="entry name" value="Cysteine proteinases"/>
    <property type="match status" value="3"/>
</dbReference>
<feature type="domain" description="Peptidase C1A papain C-terminal" evidence="8">
    <location>
        <begin position="767"/>
        <end position="988"/>
    </location>
</feature>
<keyword evidence="6" id="KW-1015">Disulfide bond</keyword>
<evidence type="ECO:0000256" key="4">
    <source>
        <dbReference type="ARBA" id="ARBA00022807"/>
    </source>
</evidence>
<evidence type="ECO:0000259" key="9">
    <source>
        <dbReference type="SMART" id="SM00848"/>
    </source>
</evidence>
<evidence type="ECO:0000256" key="3">
    <source>
        <dbReference type="ARBA" id="ARBA00022801"/>
    </source>
</evidence>
<dbReference type="InterPro" id="IPR039417">
    <property type="entry name" value="Peptidase_C1A_papain-like"/>
</dbReference>
<feature type="chain" id="PRO_5035855778" evidence="7">
    <location>
        <begin position="20"/>
        <end position="989"/>
    </location>
</feature>
<keyword evidence="3" id="KW-0378">Hydrolase</keyword>
<name>A0A8T1M444_CLOSI</name>
<feature type="domain" description="Cathepsin propeptide inhibitor" evidence="9">
    <location>
        <begin position="350"/>
        <end position="410"/>
    </location>
</feature>
<dbReference type="InterPro" id="IPR000169">
    <property type="entry name" value="Pept_cys_AS"/>
</dbReference>
<evidence type="ECO:0000313" key="10">
    <source>
        <dbReference type="EMBL" id="KAG5443672.1"/>
    </source>
</evidence>
<dbReference type="OrthoDB" id="10253408at2759"/>
<dbReference type="PROSITE" id="PS00139">
    <property type="entry name" value="THIOL_PROTEASE_CYS"/>
    <property type="match status" value="3"/>
</dbReference>
<dbReference type="EMBL" id="NIRI02000056">
    <property type="protein sequence ID" value="KAG5443672.1"/>
    <property type="molecule type" value="Genomic_DNA"/>
</dbReference>
<keyword evidence="2" id="KW-0645">Protease</keyword>
<dbReference type="SMART" id="SM00848">
    <property type="entry name" value="Inhibitor_I29"/>
    <property type="match status" value="3"/>
</dbReference>
<dbReference type="AlphaFoldDB" id="A0A8T1M444"/>
<dbReference type="InterPro" id="IPR013128">
    <property type="entry name" value="Peptidase_C1A"/>
</dbReference>
<dbReference type="FunFam" id="3.90.70.10:FF:000006">
    <property type="entry name" value="Cathepsin S"/>
    <property type="match status" value="1"/>
</dbReference>
<keyword evidence="5" id="KW-0865">Zymogen</keyword>
<evidence type="ECO:0000256" key="6">
    <source>
        <dbReference type="ARBA" id="ARBA00023157"/>
    </source>
</evidence>
<dbReference type="PROSITE" id="PS00640">
    <property type="entry name" value="THIOL_PROTEASE_ASN"/>
    <property type="match status" value="1"/>
</dbReference>
<evidence type="ECO:0000259" key="8">
    <source>
        <dbReference type="SMART" id="SM00645"/>
    </source>
</evidence>
<reference evidence="10 11" key="2">
    <citation type="journal article" date="2021" name="Genomics">
        <title>High-quality reference genome for Clonorchis sinensis.</title>
        <authorList>
            <person name="Young N.D."/>
            <person name="Stroehlein A.J."/>
            <person name="Kinkar L."/>
            <person name="Wang T."/>
            <person name="Sohn W.M."/>
            <person name="Chang B.C.H."/>
            <person name="Kaur P."/>
            <person name="Weisz D."/>
            <person name="Dudchenko O."/>
            <person name="Aiden E.L."/>
            <person name="Korhonen P.K."/>
            <person name="Gasser R.B."/>
        </authorList>
    </citation>
    <scope>NUCLEOTIDE SEQUENCE [LARGE SCALE GENOMIC DNA]</scope>
    <source>
        <strain evidence="10">Cs-k2</strain>
    </source>
</reference>
<evidence type="ECO:0000256" key="7">
    <source>
        <dbReference type="SAM" id="SignalP"/>
    </source>
</evidence>
<feature type="domain" description="Cathepsin propeptide inhibitor" evidence="9">
    <location>
        <begin position="61"/>
        <end position="121"/>
    </location>
</feature>
<feature type="signal peptide" evidence="7">
    <location>
        <begin position="1"/>
        <end position="19"/>
    </location>
</feature>
<comment type="similarity">
    <text evidence="1">Belongs to the peptidase C1 family.</text>
</comment>
<sequence>MAISAVLLYAVFLHEYALCHEVYEWDVLLTANKKSDLIPKNKPNCIDSLTDHLNYTVHLAWEKFRVEFNRKYTDSQEQINRLNVFCQSFMRVREHNKAYEEGRVTFKRGINEFSDRFPDERQHACGGRINISGHSGSRFTKIAAPPPREIDWRTKGAVTPVRRQGSCGSCWAFSAAAAIEGHHYIHDGRLETLSTQQLVDCSHEGQNEGCNGGDAPNSFKYVKNSGGLQLDRDYPYISDKTDAPNSYCAYDQKKRTVQVTGHVVLPYFDEDALLQAVGFYGPVAVSFDARHHSFDDYHSVILNKYVLGYEVYEWDVLLTANKKSDLIPKNKPNCIDSLTDHLNYTVHLAWEKFRVEFNRKYTDSQEQINRLNVFCQSFMRVREHNKAYEEGRVTFKRGINEFSDRFPDERQHACGGRINISKHSGSTFRKVAAPAPQSIDWRRNGAVTPVRRQGDCGACWAFAATGAIEGRYFIFEKRLETFSPQQLVDCIQGDTTNGCNGGYPSEAFEYVENVGGLELERDYPYVSDATGLPNPFCGYDQTKQQVKLTSHVILPSGDEEALLQAVSIYGPIAILFDASHPSFKDYESDIYSEPECGIIREDVNHAMLLVGYGEKRGIPYWLIKNSWGEKWVFLHEYALCHEVYEWDVLLTANKKSDLIPKNKPNCIDSLTDHLNYTVHLAWEKFRVEFNRKYTDSQEQINRLNVFCQSFMRVREHNKAYEEGRVTFKRGINEFSDRFPDERQHACGGRINISGHSGSRFTKIAAPPPREIDWRTKGAVTPVRRQGGCGCCWAFSAAAAIEGHHYIHDGRLETLSTQQLVDCCHEGANDACHGGDQPHAFKYVENSGGLQLDRDYPYISDNTEEPNPYCAYDQRKPAVQITGHVVLPYFDEDALLQAVGLLGPVAICMDARHSSFRDYHSDIYSEENCGTTLDDVTHAMLVVGYGEELGEPYWLVKNSWGDKWGEKGYMRVRRGVNMCAVAGFSSYPLM</sequence>
<keyword evidence="11" id="KW-1185">Reference proteome</keyword>
<evidence type="ECO:0000256" key="1">
    <source>
        <dbReference type="ARBA" id="ARBA00008455"/>
    </source>
</evidence>
<dbReference type="Pfam" id="PF00112">
    <property type="entry name" value="Peptidase_C1"/>
    <property type="match status" value="3"/>
</dbReference>
<proteinExistence type="inferred from homology"/>
<keyword evidence="7" id="KW-0732">Signal</keyword>
<comment type="caution">
    <text evidence="10">The sequence shown here is derived from an EMBL/GenBank/DDBJ whole genome shotgun (WGS) entry which is preliminary data.</text>
</comment>
<dbReference type="PRINTS" id="PR00705">
    <property type="entry name" value="PAPAIN"/>
</dbReference>
<evidence type="ECO:0000256" key="2">
    <source>
        <dbReference type="ARBA" id="ARBA00022670"/>
    </source>
</evidence>
<feature type="domain" description="Peptidase C1A papain C-terminal" evidence="8">
    <location>
        <begin position="435"/>
        <end position="639"/>
    </location>
</feature>
<dbReference type="SMART" id="SM00645">
    <property type="entry name" value="Pept_C1"/>
    <property type="match status" value="3"/>
</dbReference>
<dbReference type="InterPro" id="IPR038765">
    <property type="entry name" value="Papain-like_cys_pep_sf"/>
</dbReference>
<dbReference type="InterPro" id="IPR000668">
    <property type="entry name" value="Peptidase_C1A_C"/>
</dbReference>
<feature type="domain" description="Cathepsin propeptide inhibitor" evidence="9">
    <location>
        <begin position="682"/>
        <end position="742"/>
    </location>
</feature>
<dbReference type="PROSITE" id="PS00639">
    <property type="entry name" value="THIOL_PROTEASE_HIS"/>
    <property type="match status" value="2"/>
</dbReference>
<dbReference type="InterPro" id="IPR025660">
    <property type="entry name" value="Pept_his_AS"/>
</dbReference>
<accession>A0A8T1M444</accession>